<dbReference type="KEGG" id="pseb:EOK75_20610"/>
<accession>A0A4P8ELJ2</accession>
<geneLocation type="plasmid" evidence="1 2">
    <name>unnamed3</name>
</geneLocation>
<dbReference type="Pfam" id="PF20471">
    <property type="entry name" value="DUF6716"/>
    <property type="match status" value="1"/>
</dbReference>
<dbReference type="RefSeq" id="WP_137195968.1">
    <property type="nucleotide sequence ID" value="NZ_CP039967.1"/>
</dbReference>
<sequence>MNIPQDQYPAADPNARKPVIVLFSDDSTLIFAQRMRAALLAADPDCPVQMTWFADESVLSYRQISQLLPEGPSRIVTRQDLIALMQDPDVSAILTSRIYRAMLARLKNPVARWSGNRPCVVSFLGGLDFFPEQGFMRRLHCDGVYLFPRGAIKDYNALAADLDAGWQDVGFGHPSALLPQGAPADLDQRRDIFFFTQALSPSTKRGRIHMLRMMAAIARANPDRKVFIKLRHLPNENRKHLHLERYDYPSLMKALGTVPENLHLTDITMEKALETAALGITCTSTAAIDLLRAGLPSMVHLDYVDAYRDPLVEPMRRLFANSNLITPTERVLTLDPPSPDPRWMEDMFCPRDLGTRVLDTVARFHDREFQIRQTL</sequence>
<keyword evidence="2" id="KW-1185">Reference proteome</keyword>
<keyword evidence="1" id="KW-0614">Plasmid</keyword>
<proteinExistence type="predicted"/>
<dbReference type="AlphaFoldDB" id="A0A4P8ELJ2"/>
<dbReference type="Proteomes" id="UP000298631">
    <property type="component" value="Plasmid unnamed3"/>
</dbReference>
<gene>
    <name evidence="1" type="ORF">EOK75_20610</name>
</gene>
<name>A0A4P8ELJ2_9RHOB</name>
<reference evidence="1 2" key="1">
    <citation type="submission" date="2019-05" db="EMBL/GenBank/DDBJ databases">
        <title>Pseudorhodobacter turbinis sp. nov., isolated from the gut of the Korean turban shell.</title>
        <authorList>
            <person name="Jeong Y.-S."/>
            <person name="Kang W.-R."/>
            <person name="Bae J.-W."/>
        </authorList>
    </citation>
    <scope>NUCLEOTIDE SEQUENCE [LARGE SCALE GENOMIC DNA]</scope>
    <source>
        <strain evidence="1 2">S12M18</strain>
        <plasmid evidence="1 2">unnamed3</plasmid>
    </source>
</reference>
<dbReference type="EMBL" id="CP039967">
    <property type="protein sequence ID" value="QCO58161.1"/>
    <property type="molecule type" value="Genomic_DNA"/>
</dbReference>
<dbReference type="OrthoDB" id="7843021at2"/>
<dbReference type="InterPro" id="IPR046561">
    <property type="entry name" value="DUF6716"/>
</dbReference>
<evidence type="ECO:0000313" key="2">
    <source>
        <dbReference type="Proteomes" id="UP000298631"/>
    </source>
</evidence>
<evidence type="ECO:0008006" key="3">
    <source>
        <dbReference type="Google" id="ProtNLM"/>
    </source>
</evidence>
<evidence type="ECO:0000313" key="1">
    <source>
        <dbReference type="EMBL" id="QCO58161.1"/>
    </source>
</evidence>
<protein>
    <recommendedName>
        <fullName evidence="3">UDP-N-acetylglucosamine 2-epimerase domain-containing protein</fullName>
    </recommendedName>
</protein>
<organism evidence="1 2">
    <name type="scientific">Pseudorhodobacter turbinis</name>
    <dbReference type="NCBI Taxonomy" id="2500533"/>
    <lineage>
        <taxon>Bacteria</taxon>
        <taxon>Pseudomonadati</taxon>
        <taxon>Pseudomonadota</taxon>
        <taxon>Alphaproteobacteria</taxon>
        <taxon>Rhodobacterales</taxon>
        <taxon>Paracoccaceae</taxon>
        <taxon>Pseudorhodobacter</taxon>
    </lineage>
</organism>